<dbReference type="EMBL" id="CM017324">
    <property type="protein sequence ID" value="KAE8037308.1"/>
    <property type="molecule type" value="Genomic_DNA"/>
</dbReference>
<dbReference type="PROSITE" id="PS01257">
    <property type="entry name" value="RIBOSOMAL_L10E"/>
    <property type="match status" value="1"/>
</dbReference>
<dbReference type="PANTHER" id="PTHR11726">
    <property type="entry name" value="60S RIBOSOMAL PROTEIN L10"/>
    <property type="match status" value="1"/>
</dbReference>
<dbReference type="Gene3D" id="3.90.1170.10">
    <property type="entry name" value="Ribosomal protein L10e/L16"/>
    <property type="match status" value="1"/>
</dbReference>
<dbReference type="OrthoDB" id="10258869at2759"/>
<dbReference type="InterPro" id="IPR036920">
    <property type="entry name" value="Ribosomal_uL16_sf"/>
</dbReference>
<reference evidence="4 5" key="1">
    <citation type="submission" date="2019-06" db="EMBL/GenBank/DDBJ databases">
        <title>A chromosomal-level reference genome of Carpinus fangiana (Coryloideae, Betulaceae).</title>
        <authorList>
            <person name="Yang X."/>
            <person name="Wang Z."/>
            <person name="Zhang L."/>
            <person name="Hao G."/>
            <person name="Liu J."/>
            <person name="Yang Y."/>
        </authorList>
    </citation>
    <scope>NUCLEOTIDE SEQUENCE [LARGE SCALE GENOMIC DNA]</scope>
    <source>
        <strain evidence="4">Cfa_2016G</strain>
        <tissue evidence="4">Leaf</tissue>
    </source>
</reference>
<keyword evidence="5" id="KW-1185">Reference proteome</keyword>
<comment type="similarity">
    <text evidence="1">Belongs to the universal ribosomal protein uL16 family.</text>
</comment>
<dbReference type="InterPro" id="IPR018255">
    <property type="entry name" value="Ribosomal_uL16_CS_euk_arc"/>
</dbReference>
<dbReference type="InterPro" id="IPR001197">
    <property type="entry name" value="Ribosomal_uL16_euk_arch"/>
</dbReference>
<dbReference type="GO" id="GO:0003735">
    <property type="term" value="F:structural constituent of ribosome"/>
    <property type="evidence" value="ECO:0007669"/>
    <property type="project" value="InterPro"/>
</dbReference>
<gene>
    <name evidence="4" type="ORF">FH972_009908</name>
</gene>
<evidence type="ECO:0000313" key="4">
    <source>
        <dbReference type="EMBL" id="KAE8037308.1"/>
    </source>
</evidence>
<proteinExistence type="inferred from homology"/>
<evidence type="ECO:0000313" key="5">
    <source>
        <dbReference type="Proteomes" id="UP000327013"/>
    </source>
</evidence>
<protein>
    <submittedName>
        <fullName evidence="4">Uncharacterized protein</fullName>
    </submittedName>
</protein>
<dbReference type="CDD" id="cd01433">
    <property type="entry name" value="Ribosomal_L16_L10e"/>
    <property type="match status" value="1"/>
</dbReference>
<organism evidence="4 5">
    <name type="scientific">Carpinus fangiana</name>
    <dbReference type="NCBI Taxonomy" id="176857"/>
    <lineage>
        <taxon>Eukaryota</taxon>
        <taxon>Viridiplantae</taxon>
        <taxon>Streptophyta</taxon>
        <taxon>Embryophyta</taxon>
        <taxon>Tracheophyta</taxon>
        <taxon>Spermatophyta</taxon>
        <taxon>Magnoliopsida</taxon>
        <taxon>eudicotyledons</taxon>
        <taxon>Gunneridae</taxon>
        <taxon>Pentapetalae</taxon>
        <taxon>rosids</taxon>
        <taxon>fabids</taxon>
        <taxon>Fagales</taxon>
        <taxon>Betulaceae</taxon>
        <taxon>Carpinus</taxon>
    </lineage>
</organism>
<accession>A0A660KPE7</accession>
<dbReference type="AlphaFoldDB" id="A0A660KPE7"/>
<keyword evidence="3" id="KW-0687">Ribonucleoprotein</keyword>
<evidence type="ECO:0000256" key="3">
    <source>
        <dbReference type="ARBA" id="ARBA00023274"/>
    </source>
</evidence>
<dbReference type="SUPFAM" id="SSF54686">
    <property type="entry name" value="Ribosomal protein L16p/L10e"/>
    <property type="match status" value="1"/>
</dbReference>
<sequence length="140" mass="15652">MLSCAGADRLQTGMRGAFGKPQGTCARVSIGQVLLSVRCKDNNSHHAQEALRRAKFKFPGRQKIIVSRKWGFTKFSRTDYLSCKCGDQDLLNMIFKYVVFDIVNVMVFKPTRGFSILQLLGCHGPLARRQPGRAFLDAIA</sequence>
<evidence type="ECO:0000256" key="1">
    <source>
        <dbReference type="ARBA" id="ARBA00008931"/>
    </source>
</evidence>
<name>A0A660KPE7_9ROSI</name>
<dbReference type="GO" id="GO:0005840">
    <property type="term" value="C:ribosome"/>
    <property type="evidence" value="ECO:0007669"/>
    <property type="project" value="UniProtKB-KW"/>
</dbReference>
<evidence type="ECO:0000256" key="2">
    <source>
        <dbReference type="ARBA" id="ARBA00022980"/>
    </source>
</evidence>
<dbReference type="GO" id="GO:0006412">
    <property type="term" value="P:translation"/>
    <property type="evidence" value="ECO:0007669"/>
    <property type="project" value="InterPro"/>
</dbReference>
<dbReference type="GO" id="GO:1990904">
    <property type="term" value="C:ribonucleoprotein complex"/>
    <property type="evidence" value="ECO:0007669"/>
    <property type="project" value="UniProtKB-KW"/>
</dbReference>
<dbReference type="InterPro" id="IPR047873">
    <property type="entry name" value="Ribosomal_uL16"/>
</dbReference>
<keyword evidence="2" id="KW-0689">Ribosomal protein</keyword>
<dbReference type="Proteomes" id="UP000327013">
    <property type="component" value="Chromosome 4"/>
</dbReference>
<dbReference type="InterPro" id="IPR016180">
    <property type="entry name" value="Ribosomal_uL16_dom"/>
</dbReference>
<dbReference type="Pfam" id="PF00252">
    <property type="entry name" value="Ribosomal_L16"/>
    <property type="match status" value="1"/>
</dbReference>